<dbReference type="InterPro" id="IPR001647">
    <property type="entry name" value="HTH_TetR"/>
</dbReference>
<gene>
    <name evidence="6" type="ORF">GCM10022200_17860</name>
</gene>
<evidence type="ECO:0000256" key="4">
    <source>
        <dbReference type="PROSITE-ProRule" id="PRU00335"/>
    </source>
</evidence>
<keyword evidence="3" id="KW-0804">Transcription</keyword>
<dbReference type="SUPFAM" id="SSF46689">
    <property type="entry name" value="Homeodomain-like"/>
    <property type="match status" value="1"/>
</dbReference>
<proteinExistence type="predicted"/>
<evidence type="ECO:0000256" key="1">
    <source>
        <dbReference type="ARBA" id="ARBA00023015"/>
    </source>
</evidence>
<feature type="DNA-binding region" description="H-T-H motif" evidence="4">
    <location>
        <begin position="32"/>
        <end position="51"/>
    </location>
</feature>
<sequence length="191" mass="20328">MGLRERTRRATMTRVQAVALDLFERRGYDDVSIAEIAAAAEVAERTIYRHFGTKVGIVAVDEIDDLMFGAIADFAAENDLRTAARHAIAAMIDESAVSAEQWDLAFRKLRLIADEPALGGAMHAAVAQMVGGLARSVARARGLPDDDAATLAAVAALIAALQIGLQRALGEGTPDAVMRELAVALDALDRF</sequence>
<dbReference type="InterPro" id="IPR050109">
    <property type="entry name" value="HTH-type_TetR-like_transc_reg"/>
</dbReference>
<accession>A0ABP7AKU2</accession>
<dbReference type="InterPro" id="IPR041347">
    <property type="entry name" value="MftR_C"/>
</dbReference>
<dbReference type="Gene3D" id="1.10.10.60">
    <property type="entry name" value="Homeodomain-like"/>
    <property type="match status" value="1"/>
</dbReference>
<dbReference type="Pfam" id="PF17754">
    <property type="entry name" value="TetR_C_14"/>
    <property type="match status" value="1"/>
</dbReference>
<keyword evidence="7" id="KW-1185">Reference proteome</keyword>
<keyword evidence="1" id="KW-0805">Transcription regulation</keyword>
<dbReference type="PANTHER" id="PTHR30055:SF234">
    <property type="entry name" value="HTH-TYPE TRANSCRIPTIONAL REGULATOR BETI"/>
    <property type="match status" value="1"/>
</dbReference>
<feature type="domain" description="HTH tetR-type" evidence="5">
    <location>
        <begin position="9"/>
        <end position="69"/>
    </location>
</feature>
<dbReference type="PROSITE" id="PS50977">
    <property type="entry name" value="HTH_TETR_2"/>
    <property type="match status" value="1"/>
</dbReference>
<evidence type="ECO:0000313" key="6">
    <source>
        <dbReference type="EMBL" id="GAA3635028.1"/>
    </source>
</evidence>
<evidence type="ECO:0000313" key="7">
    <source>
        <dbReference type="Proteomes" id="UP001501697"/>
    </source>
</evidence>
<dbReference type="InterPro" id="IPR023772">
    <property type="entry name" value="DNA-bd_HTH_TetR-type_CS"/>
</dbReference>
<organism evidence="6 7">
    <name type="scientific">Microbacterium awajiense</name>
    <dbReference type="NCBI Taxonomy" id="415214"/>
    <lineage>
        <taxon>Bacteria</taxon>
        <taxon>Bacillati</taxon>
        <taxon>Actinomycetota</taxon>
        <taxon>Actinomycetes</taxon>
        <taxon>Micrococcales</taxon>
        <taxon>Microbacteriaceae</taxon>
        <taxon>Microbacterium</taxon>
    </lineage>
</organism>
<evidence type="ECO:0000259" key="5">
    <source>
        <dbReference type="PROSITE" id="PS50977"/>
    </source>
</evidence>
<keyword evidence="2 4" id="KW-0238">DNA-binding</keyword>
<reference evidence="7" key="1">
    <citation type="journal article" date="2019" name="Int. J. Syst. Evol. Microbiol.">
        <title>The Global Catalogue of Microorganisms (GCM) 10K type strain sequencing project: providing services to taxonomists for standard genome sequencing and annotation.</title>
        <authorList>
            <consortium name="The Broad Institute Genomics Platform"/>
            <consortium name="The Broad Institute Genome Sequencing Center for Infectious Disease"/>
            <person name="Wu L."/>
            <person name="Ma J."/>
        </authorList>
    </citation>
    <scope>NUCLEOTIDE SEQUENCE [LARGE SCALE GENOMIC DNA]</scope>
    <source>
        <strain evidence="7">JCM 16544</strain>
    </source>
</reference>
<dbReference type="PROSITE" id="PS01081">
    <property type="entry name" value="HTH_TETR_1"/>
    <property type="match status" value="1"/>
</dbReference>
<dbReference type="RefSeq" id="WP_344737661.1">
    <property type="nucleotide sequence ID" value="NZ_BAAAYU010000005.1"/>
</dbReference>
<dbReference type="Proteomes" id="UP001501697">
    <property type="component" value="Unassembled WGS sequence"/>
</dbReference>
<dbReference type="PANTHER" id="PTHR30055">
    <property type="entry name" value="HTH-TYPE TRANSCRIPTIONAL REGULATOR RUTR"/>
    <property type="match status" value="1"/>
</dbReference>
<name>A0ABP7AKU2_9MICO</name>
<dbReference type="Pfam" id="PF00440">
    <property type="entry name" value="TetR_N"/>
    <property type="match status" value="1"/>
</dbReference>
<protein>
    <recommendedName>
        <fullName evidence="5">HTH tetR-type domain-containing protein</fullName>
    </recommendedName>
</protein>
<evidence type="ECO:0000256" key="3">
    <source>
        <dbReference type="ARBA" id="ARBA00023163"/>
    </source>
</evidence>
<dbReference type="PRINTS" id="PR00455">
    <property type="entry name" value="HTHTETR"/>
</dbReference>
<evidence type="ECO:0000256" key="2">
    <source>
        <dbReference type="ARBA" id="ARBA00023125"/>
    </source>
</evidence>
<comment type="caution">
    <text evidence="6">The sequence shown here is derived from an EMBL/GenBank/DDBJ whole genome shotgun (WGS) entry which is preliminary data.</text>
</comment>
<dbReference type="InterPro" id="IPR009057">
    <property type="entry name" value="Homeodomain-like_sf"/>
</dbReference>
<dbReference type="EMBL" id="BAAAYU010000005">
    <property type="protein sequence ID" value="GAA3635028.1"/>
    <property type="molecule type" value="Genomic_DNA"/>
</dbReference>
<dbReference type="Gene3D" id="1.10.357.10">
    <property type="entry name" value="Tetracycline Repressor, domain 2"/>
    <property type="match status" value="1"/>
</dbReference>